<dbReference type="InterPro" id="IPR051486">
    <property type="entry name" value="Hcy_S-methyltransferase"/>
</dbReference>
<evidence type="ECO:0000313" key="8">
    <source>
        <dbReference type="Proteomes" id="UP001301350"/>
    </source>
</evidence>
<evidence type="ECO:0000256" key="3">
    <source>
        <dbReference type="ARBA" id="ARBA00022723"/>
    </source>
</evidence>
<keyword evidence="1 5" id="KW-0489">Methyltransferase</keyword>
<feature type="domain" description="Hcy-binding" evidence="6">
    <location>
        <begin position="40"/>
        <end position="412"/>
    </location>
</feature>
<evidence type="ECO:0000256" key="2">
    <source>
        <dbReference type="ARBA" id="ARBA00022679"/>
    </source>
</evidence>
<dbReference type="GO" id="GO:0033528">
    <property type="term" value="P:S-methylmethionine cycle"/>
    <property type="evidence" value="ECO:0007669"/>
    <property type="project" value="TreeGrafter"/>
</dbReference>
<evidence type="ECO:0000256" key="5">
    <source>
        <dbReference type="PROSITE-ProRule" id="PRU00333"/>
    </source>
</evidence>
<dbReference type="PANTHER" id="PTHR46015">
    <property type="entry name" value="ZGC:172121"/>
    <property type="match status" value="1"/>
</dbReference>
<keyword evidence="2 5" id="KW-0808">Transferase</keyword>
<dbReference type="PROSITE" id="PS50970">
    <property type="entry name" value="HCY"/>
    <property type="match status" value="1"/>
</dbReference>
<organism evidence="7 8">
    <name type="scientific">Cyanidium caldarium</name>
    <name type="common">Red alga</name>
    <dbReference type="NCBI Taxonomy" id="2771"/>
    <lineage>
        <taxon>Eukaryota</taxon>
        <taxon>Rhodophyta</taxon>
        <taxon>Bangiophyceae</taxon>
        <taxon>Cyanidiales</taxon>
        <taxon>Cyanidiaceae</taxon>
        <taxon>Cyanidium</taxon>
    </lineage>
</organism>
<sequence>MGVVDTNTLGESAVSEANVGVQHSQGAMQPVRRWQVLERMRHRSQGRRLPCLVLDGGMATELERRGHDLSGVDAEEWSASVLRRMPSDVVHVHRDYIEAGADVVSTATYQARADLFARGVELVDEAWRGVCDVDERNVRRRRPFCALSLGPYAAFLRDGSEYSGYRWGDLSRPQAAEKLSAFHAARVEAALPWLRGEAAQPDAAQSPRASADWILFETVPDALEAECIARLMSTRPACRQAPWALSFQARMDDGRGVLAAGESVAAAVDRVLSACSGDDENERSWLANGNGPLYLGFNCCAPQDIGGLLGELTHCRHAVARNYRARCQAPSSRPDMSPPPFLGWCVYPNSGERWDASRQRWTPSSDMIPLDSAGARHFWHKHLPEWRALGAALVGGCCRVGPTIIEALTRAVRSGDHERIQPDGQGCEYGV</sequence>
<dbReference type="InterPro" id="IPR017226">
    <property type="entry name" value="BHMT-like"/>
</dbReference>
<gene>
    <name evidence="7" type="ORF">CDCA_CDCA09G2745</name>
</gene>
<feature type="binding site" evidence="5">
    <location>
        <position position="299"/>
    </location>
    <ligand>
        <name>Zn(2+)</name>
        <dbReference type="ChEBI" id="CHEBI:29105"/>
    </ligand>
</feature>
<dbReference type="PANTHER" id="PTHR46015:SF1">
    <property type="entry name" value="HOMOCYSTEINE S-METHYLTRANSFERASE-LIKE ISOFORM 1"/>
    <property type="match status" value="1"/>
</dbReference>
<comment type="caution">
    <text evidence="7">The sequence shown here is derived from an EMBL/GenBank/DDBJ whole genome shotgun (WGS) entry which is preliminary data.</text>
</comment>
<feature type="binding site" evidence="5">
    <location>
        <position position="398"/>
    </location>
    <ligand>
        <name>Zn(2+)</name>
        <dbReference type="ChEBI" id="CHEBI:29105"/>
    </ligand>
</feature>
<dbReference type="GO" id="GO:0009086">
    <property type="term" value="P:methionine biosynthetic process"/>
    <property type="evidence" value="ECO:0007669"/>
    <property type="project" value="InterPro"/>
</dbReference>
<evidence type="ECO:0000256" key="1">
    <source>
        <dbReference type="ARBA" id="ARBA00022603"/>
    </source>
</evidence>
<dbReference type="Proteomes" id="UP001301350">
    <property type="component" value="Unassembled WGS sequence"/>
</dbReference>
<dbReference type="GO" id="GO:0008270">
    <property type="term" value="F:zinc ion binding"/>
    <property type="evidence" value="ECO:0007669"/>
    <property type="project" value="InterPro"/>
</dbReference>
<dbReference type="SUPFAM" id="SSF82282">
    <property type="entry name" value="Homocysteine S-methyltransferase"/>
    <property type="match status" value="1"/>
</dbReference>
<proteinExistence type="predicted"/>
<dbReference type="InterPro" id="IPR036589">
    <property type="entry name" value="HCY_dom_sf"/>
</dbReference>
<evidence type="ECO:0000256" key="4">
    <source>
        <dbReference type="ARBA" id="ARBA00022833"/>
    </source>
</evidence>
<dbReference type="Gene3D" id="3.20.20.330">
    <property type="entry name" value="Homocysteine-binding-like domain"/>
    <property type="match status" value="1"/>
</dbReference>
<dbReference type="Pfam" id="PF02574">
    <property type="entry name" value="S-methyl_trans"/>
    <property type="match status" value="1"/>
</dbReference>
<protein>
    <recommendedName>
        <fullName evidence="6">Hcy-binding domain-containing protein</fullName>
    </recommendedName>
</protein>
<dbReference type="AlphaFoldDB" id="A0AAV9IWM1"/>
<evidence type="ECO:0000259" key="6">
    <source>
        <dbReference type="PROSITE" id="PS50970"/>
    </source>
</evidence>
<accession>A0AAV9IWM1</accession>
<evidence type="ECO:0000313" key="7">
    <source>
        <dbReference type="EMBL" id="KAK4536720.1"/>
    </source>
</evidence>
<dbReference type="GO" id="GO:0032259">
    <property type="term" value="P:methylation"/>
    <property type="evidence" value="ECO:0007669"/>
    <property type="project" value="UniProtKB-KW"/>
</dbReference>
<dbReference type="GO" id="GO:0008898">
    <property type="term" value="F:S-adenosylmethionine-homocysteine S-methyltransferase activity"/>
    <property type="evidence" value="ECO:0007669"/>
    <property type="project" value="TreeGrafter"/>
</dbReference>
<dbReference type="EMBL" id="JANCYW010000009">
    <property type="protein sequence ID" value="KAK4536720.1"/>
    <property type="molecule type" value="Genomic_DNA"/>
</dbReference>
<dbReference type="InterPro" id="IPR003726">
    <property type="entry name" value="HCY_dom"/>
</dbReference>
<keyword evidence="3 5" id="KW-0479">Metal-binding</keyword>
<comment type="cofactor">
    <cofactor evidence="5">
        <name>Zn(2+)</name>
        <dbReference type="ChEBI" id="CHEBI:29105"/>
    </cofactor>
</comment>
<keyword evidence="4 5" id="KW-0862">Zinc</keyword>
<dbReference type="PIRSF" id="PIRSF037505">
    <property type="entry name" value="Betaine_HMT"/>
    <property type="match status" value="1"/>
</dbReference>
<feature type="binding site" evidence="5">
    <location>
        <position position="397"/>
    </location>
    <ligand>
        <name>Zn(2+)</name>
        <dbReference type="ChEBI" id="CHEBI:29105"/>
    </ligand>
</feature>
<keyword evidence="8" id="KW-1185">Reference proteome</keyword>
<name>A0AAV9IWM1_CYACA</name>
<reference evidence="7 8" key="1">
    <citation type="submission" date="2022-07" db="EMBL/GenBank/DDBJ databases">
        <title>Genome-wide signatures of adaptation to extreme environments.</title>
        <authorList>
            <person name="Cho C.H."/>
            <person name="Yoon H.S."/>
        </authorList>
    </citation>
    <scope>NUCLEOTIDE SEQUENCE [LARGE SCALE GENOMIC DNA]</scope>
    <source>
        <strain evidence="7 8">DBV 063 E5</strain>
    </source>
</reference>